<keyword evidence="3" id="KW-1185">Reference proteome</keyword>
<evidence type="ECO:0000313" key="3">
    <source>
        <dbReference type="Proteomes" id="UP001501523"/>
    </source>
</evidence>
<dbReference type="Pfam" id="PF13432">
    <property type="entry name" value="TPR_16"/>
    <property type="match status" value="5"/>
</dbReference>
<dbReference type="InterPro" id="IPR011990">
    <property type="entry name" value="TPR-like_helical_dom_sf"/>
</dbReference>
<feature type="repeat" description="TPR" evidence="1">
    <location>
        <begin position="32"/>
        <end position="65"/>
    </location>
</feature>
<dbReference type="SMART" id="SM00028">
    <property type="entry name" value="TPR"/>
    <property type="match status" value="9"/>
</dbReference>
<feature type="repeat" description="TPR" evidence="1">
    <location>
        <begin position="133"/>
        <end position="166"/>
    </location>
</feature>
<keyword evidence="1" id="KW-0802">TPR repeat</keyword>
<evidence type="ECO:0000256" key="1">
    <source>
        <dbReference type="PROSITE-ProRule" id="PRU00339"/>
    </source>
</evidence>
<protein>
    <recommendedName>
        <fullName evidence="4">Tetratricopeptide repeat protein</fullName>
    </recommendedName>
</protein>
<dbReference type="SUPFAM" id="SSF52540">
    <property type="entry name" value="P-loop containing nucleoside triphosphate hydrolases"/>
    <property type="match status" value="1"/>
</dbReference>
<dbReference type="Gene3D" id="3.40.50.300">
    <property type="entry name" value="P-loop containing nucleotide triphosphate hydrolases"/>
    <property type="match status" value="1"/>
</dbReference>
<dbReference type="InterPro" id="IPR027417">
    <property type="entry name" value="P-loop_NTPase"/>
</dbReference>
<feature type="repeat" description="TPR" evidence="1">
    <location>
        <begin position="235"/>
        <end position="268"/>
    </location>
</feature>
<dbReference type="PANTHER" id="PTHR12558">
    <property type="entry name" value="CELL DIVISION CYCLE 16,23,27"/>
    <property type="match status" value="1"/>
</dbReference>
<dbReference type="PANTHER" id="PTHR12558:SF13">
    <property type="entry name" value="CELL DIVISION CYCLE PROTEIN 27 HOMOLOG"/>
    <property type="match status" value="1"/>
</dbReference>
<evidence type="ECO:0000313" key="2">
    <source>
        <dbReference type="EMBL" id="GAA0710874.1"/>
    </source>
</evidence>
<organism evidence="2 3">
    <name type="scientific">Dokdonella soli</name>
    <dbReference type="NCBI Taxonomy" id="529810"/>
    <lineage>
        <taxon>Bacteria</taxon>
        <taxon>Pseudomonadati</taxon>
        <taxon>Pseudomonadota</taxon>
        <taxon>Gammaproteobacteria</taxon>
        <taxon>Lysobacterales</taxon>
        <taxon>Rhodanobacteraceae</taxon>
        <taxon>Dokdonella</taxon>
    </lineage>
</organism>
<accession>A0ABP3TNI8</accession>
<dbReference type="EMBL" id="BAAAEU010000006">
    <property type="protein sequence ID" value="GAA0710874.1"/>
    <property type="molecule type" value="Genomic_DNA"/>
</dbReference>
<comment type="caution">
    <text evidence="2">The sequence shown here is derived from an EMBL/GenBank/DDBJ whole genome shotgun (WGS) entry which is preliminary data.</text>
</comment>
<proteinExistence type="predicted"/>
<name>A0ABP3TNI8_9GAMM</name>
<dbReference type="Gene3D" id="1.25.40.10">
    <property type="entry name" value="Tetratricopeptide repeat domain"/>
    <property type="match status" value="3"/>
</dbReference>
<dbReference type="InterPro" id="IPR019734">
    <property type="entry name" value="TPR_rpt"/>
</dbReference>
<evidence type="ECO:0008006" key="4">
    <source>
        <dbReference type="Google" id="ProtNLM"/>
    </source>
</evidence>
<reference evidence="3" key="1">
    <citation type="journal article" date="2019" name="Int. J. Syst. Evol. Microbiol.">
        <title>The Global Catalogue of Microorganisms (GCM) 10K type strain sequencing project: providing services to taxonomists for standard genome sequencing and annotation.</title>
        <authorList>
            <consortium name="The Broad Institute Genomics Platform"/>
            <consortium name="The Broad Institute Genome Sequencing Center for Infectious Disease"/>
            <person name="Wu L."/>
            <person name="Ma J."/>
        </authorList>
    </citation>
    <scope>NUCLEOTIDE SEQUENCE [LARGE SCALE GENOMIC DNA]</scope>
    <source>
        <strain evidence="3">JCM 15421</strain>
    </source>
</reference>
<gene>
    <name evidence="2" type="ORF">GCM10009105_12400</name>
</gene>
<dbReference type="PROSITE" id="PS50005">
    <property type="entry name" value="TPR"/>
    <property type="match status" value="4"/>
</dbReference>
<feature type="repeat" description="TPR" evidence="1">
    <location>
        <begin position="66"/>
        <end position="99"/>
    </location>
</feature>
<sequence length="692" mass="76007">MLKEAIDLHRQGRLDEAEQGYRAQLVEHPDDADALHLLGMLRYQRGDAQEGARLLGRAHELAPQDANIELSLASLRFREGDHAAAKPHFERALALDPNLGGAHAGIGQIALMQGEHALAEQHFRIALRAGEEPHALAGLGALLLERGDIEGALRHLGRAADLAPQDAMIQMTLGQAFMKRDTPAFAEQAFLNALRLRPDLHQVRLWLGSLLLKAKRFHEAEAQFRELLPIRDFAVEAYIGLGDVARAEHRFDEAATGYRAALMAAPTHSMATRALAWTLAQQGRNDEAIEAYDAHLSKVPDDHAVRTARADLLMMIGRLPDAATDWKGLLDENPADLQARSRLALLSEHLGQLDTARAHADLVLNARPVDPDMQLVRVRAQMRDGENVAARASLEALASQALNDSQNRLCWNYLGRLHDRAGEAVEAVRCFSEAQRGLSAAMPRLDDPHPDLQAALAEPVAEPWAQAPILLLGTPGSGVEQVAALLADQPQLIVLRDRIGGLLRDDDFNRPRFPYYCGELGAADREALRERWLTPLRASGVALDRPVIDWLPRWDAHLLALVRRAMPGTRLVIVERDPRDALLNWLAFGWADGFPCAQPEVAAEWLARARRHLGHGGELGDPRRLVVAADALLDNAQLGGVELARFLGVDALQPGSQFAAAQRGFGGLPTRFAGGHWQGYRDALAEAFRHFD</sequence>
<dbReference type="SUPFAM" id="SSF48452">
    <property type="entry name" value="TPR-like"/>
    <property type="match status" value="2"/>
</dbReference>
<dbReference type="RefSeq" id="WP_343788271.1">
    <property type="nucleotide sequence ID" value="NZ_BAAAEU010000006.1"/>
</dbReference>
<dbReference type="Proteomes" id="UP001501523">
    <property type="component" value="Unassembled WGS sequence"/>
</dbReference>